<protein>
    <submittedName>
        <fullName evidence="1">Uncharacterized protein</fullName>
    </submittedName>
</protein>
<organism evidence="1 2">
    <name type="scientific">Paramuricea clavata</name>
    <name type="common">Red gorgonian</name>
    <name type="synonym">Violescent sea-whip</name>
    <dbReference type="NCBI Taxonomy" id="317549"/>
    <lineage>
        <taxon>Eukaryota</taxon>
        <taxon>Metazoa</taxon>
        <taxon>Cnidaria</taxon>
        <taxon>Anthozoa</taxon>
        <taxon>Octocorallia</taxon>
        <taxon>Malacalcyonacea</taxon>
        <taxon>Plexauridae</taxon>
        <taxon>Paramuricea</taxon>
    </lineage>
</organism>
<dbReference type="AlphaFoldDB" id="A0A7D9I500"/>
<dbReference type="EMBL" id="CACRXK020003383">
    <property type="protein sequence ID" value="CAB3998548.1"/>
    <property type="molecule type" value="Genomic_DNA"/>
</dbReference>
<dbReference type="OrthoDB" id="2429546at2759"/>
<name>A0A7D9I500_PARCT</name>
<dbReference type="PANTHER" id="PTHR31424">
    <property type="entry name" value="PROTEIN CBG23806"/>
    <property type="match status" value="1"/>
</dbReference>
<comment type="caution">
    <text evidence="1">The sequence shown here is derived from an EMBL/GenBank/DDBJ whole genome shotgun (WGS) entry which is preliminary data.</text>
</comment>
<proteinExistence type="predicted"/>
<dbReference type="Proteomes" id="UP001152795">
    <property type="component" value="Unassembled WGS sequence"/>
</dbReference>
<sequence>MSDSLSWQERLKANYKIHLQGETSCLRYVNDQRSGHCVVLKISRKVLLKWRDLKLTMSGISYEHLLALSAFDLPICIKQGNERIEEALRTMASETFQQSRGIRGNKRMKFLQNTKSFYVFTSELLNPSSLKYLLEKSEKEKNNLKMMADKSSGNYGCIRKPLLNIPIANVRIDKLHLLLRITDVLERNVINYAIGKDLQENLNRAPSSRKNEHLQNVIDAVNNCGVSFSVWQKKDKNGGNSGVYDRTSMVGNEKKTALHKLLSQFPQIIGAPHCETFIKIWKAKNWLKLFLSLGGHVMGFEKARVTPYMHILLYHVPMFLKQDKSIKIFTGQGIEKINDVVRSVYHIKSNRHDACKEAVQALKRIDNLQDFERKPCAYNKKDDYWSNEEGKEGKGRAYVLTQGKTRFN</sequence>
<dbReference type="PANTHER" id="PTHR31424:SF3">
    <property type="entry name" value="RING-TYPE DOMAIN-CONTAINING PROTEIN"/>
    <property type="match status" value="1"/>
</dbReference>
<keyword evidence="2" id="KW-1185">Reference proteome</keyword>
<gene>
    <name evidence="1" type="ORF">PACLA_8A079231</name>
</gene>
<reference evidence="1" key="1">
    <citation type="submission" date="2020-04" db="EMBL/GenBank/DDBJ databases">
        <authorList>
            <person name="Alioto T."/>
            <person name="Alioto T."/>
            <person name="Gomez Garrido J."/>
        </authorList>
    </citation>
    <scope>NUCLEOTIDE SEQUENCE</scope>
    <source>
        <strain evidence="1">A484AB</strain>
    </source>
</reference>
<accession>A0A7D9I500</accession>
<evidence type="ECO:0000313" key="2">
    <source>
        <dbReference type="Proteomes" id="UP001152795"/>
    </source>
</evidence>
<evidence type="ECO:0000313" key="1">
    <source>
        <dbReference type="EMBL" id="CAB3998548.1"/>
    </source>
</evidence>